<comment type="caution">
    <text evidence="14">The sequence shown here is derived from an EMBL/GenBank/DDBJ whole genome shotgun (WGS) entry which is preliminary data.</text>
</comment>
<evidence type="ECO:0000313" key="14">
    <source>
        <dbReference type="EMBL" id="KAG8518364.1"/>
    </source>
</evidence>
<sequence>VFSAKRVVAPHTALLRAQAGCAPARPGARPALCPLQAIKCKAAVLWELNQPFSIEEVEVAPPRAHEVRIKMVAAGICRSDDHAVNGSFAIPLPVILGHEAAGVVESIGEGVTSVKPGDKVIPLFVPQCGKCVVCEHPEGNFCIKNDLTTRRGTMQDQTGRFSCRGKPIHHFLGTSTFSQYTVVDENAVARVDAAAPLDKVCLIGCGFSTGYGSAVKVAKVTRGSTCVVFGLGGVGLSVVMGCKAAGAARIIGVDINKDKFARAREVGATECMSPQDSQRPVYEVLQEMTGGGADFAFEVIGRLDTIMSAVLCSHQAFGVSVIVGVAPGSKSLSLNPGLLLSGRTLKGGLFGGLKSRDSVPRLVAEFMAKKFTLDPLITHVLPFEKINEGFDLLRAGKRRRASSPVRQTITCRAAVAWAADAPLTMEDVQVEPPKAGEVRIKMVSSSICGTDDHAVRGWLPMTFPFIPGHEGAGVVESVGAAVHSVRPGDKVLTLIIPQCRECSSCLHPRGNFCLKQESVSVTPPPSLSLLALPCAAKSPPLSLCPPPAALPRLATRDSVLPSTGLMLDGTSRFSCKGKQLHHSFRASTFTEYTVLPEIAVVRIDAAAPMDKVCIFSCEVPTGFGAAVHSAKVTPGSTCVVFGLGGIGSAIVLGCKASGASRIIGVDINEEKFPRAQALGVTDCLNPRKLQKPVQEVVLEMTGLGVDFAFEAVGLTETMVAAWDSCNLSHGVCCIVGLASPGMQLRLDAATLIAGRTLKGVCLGDYKTRDCVPQLVADFLQCRLDVGALVTHQLPFAQLHQAFELYRAGKTIRCVIRCRAAVAWTARAPLSIEEVEVDPPKAGEVRIKILSSGICGTDMHILEGRNKVPFPVILGHEGAGVVESVGKGITSLKPGDKVLAFPLPQCRECSSCLHPRGNFCLKQDILSPTGLMLDGTSRFSCRGRKIHHLYGTSTFAEYTVVSEIAAAKIDAAAPMDRVCVFSCEVPTGFGAVLNTAKVSSAVRRHRPERRGLRFPQHRRSGSESCAVSPLGLQVTPGSTCVVFGLGGIGSAIVLGCKASGASRIIGVDINEEKFPRAQALGVTDCLNPRKLQKPVQEVVLEMTGLGVDFAFEAVGLTETMAAALESCRLSFGVCVIVGTAPSGSRLSFDPALLLSGRTLKGGALGEYKARDSVPKLVTDYLQKRIDIDPLITHKLPFEKINKAFELLRDGNCVWYVCMYVVAEQGPQPDAQGARDWDTPEEVTCPGQAGHGALWVPGVGRGPGDRAQADLGQVQVVLPIRTRRGARVPPRWLASGQRSRRRSHTGSGCQRLCLCSPASCSPATPLLGACAGLASGHASWGVWRKGDSARLRSPGSDPPPPAGLFQHPLRPPALSPGGGLPSLSRDPRPPPAHGAALDPHGQSTRGCEERSRHSGIKTLHAGAGSPLPGKSAARRGAGGAGSAAPESAFLGSGQG</sequence>
<keyword evidence="5 11" id="KW-0479">Metal-binding</keyword>
<comment type="similarity">
    <text evidence="11">Belongs to the zinc-containing alcohol dehydrogenase family.</text>
</comment>
<keyword evidence="8" id="KW-0560">Oxidoreductase</keyword>
<keyword evidence="4" id="KW-0963">Cytoplasm</keyword>
<dbReference type="InterPro" id="IPR013154">
    <property type="entry name" value="ADH-like_N"/>
</dbReference>
<dbReference type="GO" id="GO:0042573">
    <property type="term" value="P:retinoic acid metabolic process"/>
    <property type="evidence" value="ECO:0007669"/>
    <property type="project" value="TreeGrafter"/>
</dbReference>
<evidence type="ECO:0000256" key="4">
    <source>
        <dbReference type="ARBA" id="ARBA00022490"/>
    </source>
</evidence>
<dbReference type="Gene3D" id="3.40.50.720">
    <property type="entry name" value="NAD(P)-binding Rossmann-like Domain"/>
    <property type="match status" value="3"/>
</dbReference>
<dbReference type="InterPro" id="IPR011032">
    <property type="entry name" value="GroES-like_sf"/>
</dbReference>
<dbReference type="InterPro" id="IPR020843">
    <property type="entry name" value="ER"/>
</dbReference>
<evidence type="ECO:0000256" key="1">
    <source>
        <dbReference type="ARBA" id="ARBA00001947"/>
    </source>
</evidence>
<comment type="cofactor">
    <cofactor evidence="1 11">
        <name>Zn(2+)</name>
        <dbReference type="ChEBI" id="CHEBI:29105"/>
    </cofactor>
</comment>
<evidence type="ECO:0000256" key="2">
    <source>
        <dbReference type="ARBA" id="ARBA00004496"/>
    </source>
</evidence>
<feature type="region of interest" description="Disordered" evidence="12">
    <location>
        <begin position="1287"/>
        <end position="1306"/>
    </location>
</feature>
<feature type="region of interest" description="Disordered" evidence="12">
    <location>
        <begin position="1346"/>
        <end position="1453"/>
    </location>
</feature>
<evidence type="ECO:0000256" key="10">
    <source>
        <dbReference type="ARBA" id="ARBA00049243"/>
    </source>
</evidence>
<dbReference type="GO" id="GO:0004745">
    <property type="term" value="F:all-trans-retinol dehydrogenase (NAD+) activity"/>
    <property type="evidence" value="ECO:0007669"/>
    <property type="project" value="TreeGrafter"/>
</dbReference>
<dbReference type="SUPFAM" id="SSF50129">
    <property type="entry name" value="GroES-like"/>
    <property type="match status" value="6"/>
</dbReference>
<feature type="domain" description="Enoyl reductase (ER)" evidence="13">
    <location>
        <begin position="47"/>
        <end position="398"/>
    </location>
</feature>
<protein>
    <recommendedName>
        <fullName evidence="3">alcohol dehydrogenase</fullName>
        <ecNumber evidence="3">1.1.1.1</ecNumber>
    </recommendedName>
</protein>
<comment type="catalytic activity">
    <reaction evidence="10">
        <text>a primary alcohol + NAD(+) = an aldehyde + NADH + H(+)</text>
        <dbReference type="Rhea" id="RHEA:10736"/>
        <dbReference type="ChEBI" id="CHEBI:15378"/>
        <dbReference type="ChEBI" id="CHEBI:15734"/>
        <dbReference type="ChEBI" id="CHEBI:17478"/>
        <dbReference type="ChEBI" id="CHEBI:57540"/>
        <dbReference type="ChEBI" id="CHEBI:57945"/>
        <dbReference type="EC" id="1.1.1.1"/>
    </reaction>
</comment>
<organism evidence="14 15">
    <name type="scientific">Galemys pyrenaicus</name>
    <name type="common">Iberian desman</name>
    <name type="synonym">Pyrenean desman</name>
    <dbReference type="NCBI Taxonomy" id="202257"/>
    <lineage>
        <taxon>Eukaryota</taxon>
        <taxon>Metazoa</taxon>
        <taxon>Chordata</taxon>
        <taxon>Craniata</taxon>
        <taxon>Vertebrata</taxon>
        <taxon>Euteleostomi</taxon>
        <taxon>Mammalia</taxon>
        <taxon>Eutheria</taxon>
        <taxon>Laurasiatheria</taxon>
        <taxon>Eulipotyphla</taxon>
        <taxon>Talpidae</taxon>
        <taxon>Galemys</taxon>
    </lineage>
</organism>
<dbReference type="SMART" id="SM00829">
    <property type="entry name" value="PKS_ER"/>
    <property type="match status" value="1"/>
</dbReference>
<evidence type="ECO:0000256" key="8">
    <source>
        <dbReference type="ARBA" id="ARBA00023002"/>
    </source>
</evidence>
<dbReference type="EC" id="1.1.1.1" evidence="3"/>
<dbReference type="Pfam" id="PF00107">
    <property type="entry name" value="ADH_zinc_N"/>
    <property type="match status" value="3"/>
</dbReference>
<evidence type="ECO:0000256" key="7">
    <source>
        <dbReference type="ARBA" id="ARBA00022990"/>
    </source>
</evidence>
<evidence type="ECO:0000256" key="11">
    <source>
        <dbReference type="RuleBase" id="RU361277"/>
    </source>
</evidence>
<dbReference type="PANTHER" id="PTHR43880">
    <property type="entry name" value="ALCOHOL DEHYDROGENASE"/>
    <property type="match status" value="1"/>
</dbReference>
<gene>
    <name evidence="14" type="ORF">J0S82_020742</name>
</gene>
<reference evidence="14" key="1">
    <citation type="journal article" date="2021" name="Evol. Appl.">
        <title>The genome of the Pyrenean desman and the effects of bottlenecks and inbreeding on the genomic landscape of an endangered species.</title>
        <authorList>
            <person name="Escoda L."/>
            <person name="Castresana J."/>
        </authorList>
    </citation>
    <scope>NUCLEOTIDE SEQUENCE</scope>
    <source>
        <strain evidence="14">IBE-C5619</strain>
    </source>
</reference>
<dbReference type="GO" id="GO:0042572">
    <property type="term" value="P:retinol metabolic process"/>
    <property type="evidence" value="ECO:0007669"/>
    <property type="project" value="TreeGrafter"/>
</dbReference>
<dbReference type="InterPro" id="IPR002328">
    <property type="entry name" value="ADH_Zn_CS"/>
</dbReference>
<proteinExistence type="inferred from homology"/>
<keyword evidence="6 11" id="KW-0862">Zinc</keyword>
<dbReference type="FunFam" id="3.40.50.720:FF:000003">
    <property type="entry name" value="S-(hydroxymethyl)glutathione dehydrogenase"/>
    <property type="match status" value="3"/>
</dbReference>
<keyword evidence="15" id="KW-1185">Reference proteome</keyword>
<dbReference type="SUPFAM" id="SSF51735">
    <property type="entry name" value="NAD(P)-binding Rossmann-fold domains"/>
    <property type="match status" value="3"/>
</dbReference>
<feature type="non-terminal residue" evidence="14">
    <location>
        <position position="1453"/>
    </location>
</feature>
<dbReference type="Pfam" id="PF08240">
    <property type="entry name" value="ADH_N"/>
    <property type="match status" value="3"/>
</dbReference>
<dbReference type="InterPro" id="IPR036291">
    <property type="entry name" value="NAD(P)-bd_dom_sf"/>
</dbReference>
<evidence type="ECO:0000313" key="15">
    <source>
        <dbReference type="Proteomes" id="UP000700334"/>
    </source>
</evidence>
<dbReference type="Gene3D" id="3.90.180.10">
    <property type="entry name" value="Medium-chain alcohol dehydrogenases, catalytic domain"/>
    <property type="match status" value="3"/>
</dbReference>
<dbReference type="EMBL" id="JAGFMF010011635">
    <property type="protein sequence ID" value="KAG8518364.1"/>
    <property type="molecule type" value="Genomic_DNA"/>
</dbReference>
<evidence type="ECO:0000256" key="3">
    <source>
        <dbReference type="ARBA" id="ARBA00013190"/>
    </source>
</evidence>
<dbReference type="CDD" id="cd08299">
    <property type="entry name" value="alcohol_DH_class_I_II_IV"/>
    <property type="match status" value="1"/>
</dbReference>
<dbReference type="PROSITE" id="PS00059">
    <property type="entry name" value="ADH_ZINC"/>
    <property type="match status" value="3"/>
</dbReference>
<evidence type="ECO:0000256" key="5">
    <source>
        <dbReference type="ARBA" id="ARBA00022723"/>
    </source>
</evidence>
<dbReference type="GO" id="GO:0005829">
    <property type="term" value="C:cytosol"/>
    <property type="evidence" value="ECO:0007669"/>
    <property type="project" value="TreeGrafter"/>
</dbReference>
<comment type="subcellular location">
    <subcellularLocation>
        <location evidence="2">Cytoplasm</location>
    </subcellularLocation>
</comment>
<dbReference type="FunFam" id="3.90.180.10:FF:000001">
    <property type="entry name" value="S-(hydroxymethyl)glutathione dehydrogenase"/>
    <property type="match status" value="2"/>
</dbReference>
<dbReference type="InterPro" id="IPR013149">
    <property type="entry name" value="ADH-like_C"/>
</dbReference>
<dbReference type="GO" id="GO:0008270">
    <property type="term" value="F:zinc ion binding"/>
    <property type="evidence" value="ECO:0007669"/>
    <property type="project" value="InterPro"/>
</dbReference>
<keyword evidence="7" id="KW-0007">Acetylation</keyword>
<dbReference type="Proteomes" id="UP000700334">
    <property type="component" value="Unassembled WGS sequence"/>
</dbReference>
<evidence type="ECO:0000256" key="12">
    <source>
        <dbReference type="SAM" id="MobiDB-lite"/>
    </source>
</evidence>
<evidence type="ECO:0000256" key="6">
    <source>
        <dbReference type="ARBA" id="ARBA00022833"/>
    </source>
</evidence>
<keyword evidence="9" id="KW-0520">NAD</keyword>
<accession>A0A8J6DRU7</accession>
<dbReference type="PANTHER" id="PTHR43880:SF1">
    <property type="entry name" value="ALCOHOL DEHYDROGENASE 1A"/>
    <property type="match status" value="1"/>
</dbReference>
<dbReference type="OrthoDB" id="417550at2759"/>
<evidence type="ECO:0000259" key="13">
    <source>
        <dbReference type="SMART" id="SM00829"/>
    </source>
</evidence>
<name>A0A8J6DRU7_GALPY</name>
<evidence type="ECO:0000256" key="9">
    <source>
        <dbReference type="ARBA" id="ARBA00023027"/>
    </source>
</evidence>